<feature type="region of interest" description="Disordered" evidence="1">
    <location>
        <begin position="300"/>
        <end position="412"/>
    </location>
</feature>
<gene>
    <name evidence="2" type="ORF">GM655_05545</name>
</gene>
<evidence type="ECO:0000313" key="2">
    <source>
        <dbReference type="EMBL" id="MTW32292.1"/>
    </source>
</evidence>
<name>A0ABW9SNN6_9BURK</name>
<reference evidence="2 3" key="1">
    <citation type="submission" date="2019-11" db="EMBL/GenBank/DDBJ databases">
        <title>Type strains purchased from KCTC, JCM and DSMZ.</title>
        <authorList>
            <person name="Lu H."/>
        </authorList>
    </citation>
    <scope>NUCLEOTIDE SEQUENCE [LARGE SCALE GENOMIC DNA]</scope>
    <source>
        <strain evidence="2 3">DSM 103461</strain>
    </source>
</reference>
<feature type="compositionally biased region" description="Basic and acidic residues" evidence="1">
    <location>
        <begin position="354"/>
        <end position="363"/>
    </location>
</feature>
<evidence type="ECO:0000313" key="3">
    <source>
        <dbReference type="Proteomes" id="UP000735592"/>
    </source>
</evidence>
<organism evidence="2 3">
    <name type="scientific">Pseudoduganella danionis</name>
    <dbReference type="NCBI Taxonomy" id="1890295"/>
    <lineage>
        <taxon>Bacteria</taxon>
        <taxon>Pseudomonadati</taxon>
        <taxon>Pseudomonadota</taxon>
        <taxon>Betaproteobacteria</taxon>
        <taxon>Burkholderiales</taxon>
        <taxon>Oxalobacteraceae</taxon>
        <taxon>Telluria group</taxon>
        <taxon>Pseudoduganella</taxon>
    </lineage>
</organism>
<evidence type="ECO:0000256" key="1">
    <source>
        <dbReference type="SAM" id="MobiDB-lite"/>
    </source>
</evidence>
<comment type="caution">
    <text evidence="2">The sequence shown here is derived from an EMBL/GenBank/DDBJ whole genome shotgun (WGS) entry which is preliminary data.</text>
</comment>
<feature type="compositionally biased region" description="Polar residues" evidence="1">
    <location>
        <begin position="375"/>
        <end position="389"/>
    </location>
</feature>
<feature type="compositionally biased region" description="Gly residues" evidence="1">
    <location>
        <begin position="324"/>
        <end position="336"/>
    </location>
</feature>
<keyword evidence="3" id="KW-1185">Reference proteome</keyword>
<dbReference type="EMBL" id="WNKW01000001">
    <property type="protein sequence ID" value="MTW32292.1"/>
    <property type="molecule type" value="Genomic_DNA"/>
</dbReference>
<dbReference type="Proteomes" id="UP000735592">
    <property type="component" value="Unassembled WGS sequence"/>
</dbReference>
<dbReference type="RefSeq" id="WP_155433573.1">
    <property type="nucleotide sequence ID" value="NZ_JBHLXK010000003.1"/>
</dbReference>
<protein>
    <submittedName>
        <fullName evidence="2">Relaxase/mobilization nuclease domain-containing protein</fullName>
    </submittedName>
</protein>
<accession>A0ABW9SNN6</accession>
<proteinExistence type="predicted"/>
<sequence>MINAVMPNCGTGPIEDAINYLKSDFDHEGTLRKNKPRDFAGDAEQCIFVGNSIDRKHKYVSGTLVFREAEQPTDEQLKVIVDQFRKTFMAGLEYGEHFVDYWNVHTDKGKIELNYVIPLAELTTGRQLNPFPPGQTTYEFKDAFDAVINQSLGYNQVVADPTKASNSKFETKLLEKSTSKVADGFRKVKPTKDEVSDCVAHQIINGKINSRQELCDFLENFGEITRINDKFISIKPYGSEKAFRLKGPAYEHGADFKKIAKAYQSAKSGSQNKLSDKEFSAVKMKLARLIKSRKDFNQSLISKPVGRRNKNRIYGPKDKKPVNDGGGSIGGSGGGTAPASVKVEEPKSQPIKAEPVKPVEKPVEATAPRSDVEPASTSNDKSPSNNQADDSPGAAPIISGGSNSGGSVGSLSAELNRLTTEIANTRDPKKLAELEAKAAGVRAKLSSASMAEQVKKLRDSFNQQEALNHKKFKK</sequence>